<feature type="region of interest" description="Disordered" evidence="2">
    <location>
        <begin position="1"/>
        <end position="42"/>
    </location>
</feature>
<sequence length="463" mass="52716">MPSLKKLRLVMGSESPNSTQPSTQLPNASTVPPSDDVTSSSNDLQDRIVMLENQLLYEQGANIKLNSTINYLLLNDGKLPKIFPSYSVQTDTTDLYINKKHSALNSNTSKRLSSYQLSENLKINRNLDQMNFQNNFLNEFNIDKFPNTNLNVTSACSISTENSALSEHDLISFYQSSNQNFNQKIQEKIQENNKLKIKNENLQSTNNQLKNDLSKYKSIVSSNKNINISHIDCVHNNLSIPDLNHIDDLTDFKNINELQCELSCAENVSYSTKIFDEAELNYKDLYDDPTRSFLKIGVNVFNNYEALRLLDYLAAVENYGKFNKNLRYKNTQLIKEFANQKYTFVGNEYQLKPEEQAFIKLINVNNPNNSNNPILQNSDLQKSDPSNSSSNNKATNINSNSSSNTTPNNNSNTNINRTSANNSSNQWQNSSSTKNLQYFTNTKFQRKKLALKLDDIENYILSN</sequence>
<evidence type="ECO:0000313" key="4">
    <source>
        <dbReference type="Proteomes" id="UP000095038"/>
    </source>
</evidence>
<evidence type="ECO:0000256" key="1">
    <source>
        <dbReference type="SAM" id="Coils"/>
    </source>
</evidence>
<dbReference type="Proteomes" id="UP000095038">
    <property type="component" value="Unassembled WGS sequence"/>
</dbReference>
<gene>
    <name evidence="3" type="ORF">ASCRUDRAFT_77804</name>
</gene>
<feature type="compositionally biased region" description="Low complexity" evidence="2">
    <location>
        <begin position="369"/>
        <end position="378"/>
    </location>
</feature>
<feature type="compositionally biased region" description="Polar residues" evidence="2">
    <location>
        <begin position="14"/>
        <end position="42"/>
    </location>
</feature>
<reference evidence="4" key="1">
    <citation type="submission" date="2016-05" db="EMBL/GenBank/DDBJ databases">
        <title>Comparative genomics of biotechnologically important yeasts.</title>
        <authorList>
            <consortium name="DOE Joint Genome Institute"/>
            <person name="Riley R."/>
            <person name="Haridas S."/>
            <person name="Wolfe K.H."/>
            <person name="Lopes M.R."/>
            <person name="Hittinger C.T."/>
            <person name="Goker M."/>
            <person name="Salamov A."/>
            <person name="Wisecaver J."/>
            <person name="Long T.M."/>
            <person name="Aerts A.L."/>
            <person name="Barry K."/>
            <person name="Choi C."/>
            <person name="Clum A."/>
            <person name="Coughlan A.Y."/>
            <person name="Deshpande S."/>
            <person name="Douglass A.P."/>
            <person name="Hanson S.J."/>
            <person name="Klenk H.-P."/>
            <person name="Labutti K."/>
            <person name="Lapidus A."/>
            <person name="Lindquist E."/>
            <person name="Lipzen A."/>
            <person name="Meier-Kolthoff J.P."/>
            <person name="Ohm R.A."/>
            <person name="Otillar R.P."/>
            <person name="Pangilinan J."/>
            <person name="Peng Y."/>
            <person name="Rokas A."/>
            <person name="Rosa C.A."/>
            <person name="Scheuner C."/>
            <person name="Sibirny A.A."/>
            <person name="Slot J.C."/>
            <person name="Stielow J.B."/>
            <person name="Sun H."/>
            <person name="Kurtzman C.P."/>
            <person name="Blackwell M."/>
            <person name="Grigoriev I.V."/>
            <person name="Jeffries T.W."/>
        </authorList>
    </citation>
    <scope>NUCLEOTIDE SEQUENCE [LARGE SCALE GENOMIC DNA]</scope>
    <source>
        <strain evidence="4">DSM 1968</strain>
    </source>
</reference>
<organism evidence="3 4">
    <name type="scientific">Ascoidea rubescens DSM 1968</name>
    <dbReference type="NCBI Taxonomy" id="1344418"/>
    <lineage>
        <taxon>Eukaryota</taxon>
        <taxon>Fungi</taxon>
        <taxon>Dikarya</taxon>
        <taxon>Ascomycota</taxon>
        <taxon>Saccharomycotina</taxon>
        <taxon>Saccharomycetes</taxon>
        <taxon>Ascoideaceae</taxon>
        <taxon>Ascoidea</taxon>
    </lineage>
</organism>
<keyword evidence="4" id="KW-1185">Reference proteome</keyword>
<keyword evidence="1" id="KW-0175">Coiled coil</keyword>
<name>A0A1D2VA57_9ASCO</name>
<feature type="coiled-coil region" evidence="1">
    <location>
        <begin position="178"/>
        <end position="219"/>
    </location>
</feature>
<dbReference type="GeneID" id="30967645"/>
<accession>A0A1D2VA57</accession>
<dbReference type="RefSeq" id="XP_020044859.1">
    <property type="nucleotide sequence ID" value="XM_020194009.1"/>
</dbReference>
<evidence type="ECO:0000313" key="3">
    <source>
        <dbReference type="EMBL" id="ODV58552.1"/>
    </source>
</evidence>
<feature type="compositionally biased region" description="Low complexity" evidence="2">
    <location>
        <begin position="386"/>
        <end position="432"/>
    </location>
</feature>
<dbReference type="InParanoid" id="A0A1D2VA57"/>
<evidence type="ECO:0000256" key="2">
    <source>
        <dbReference type="SAM" id="MobiDB-lite"/>
    </source>
</evidence>
<dbReference type="AlphaFoldDB" id="A0A1D2VA57"/>
<proteinExistence type="predicted"/>
<protein>
    <submittedName>
        <fullName evidence="3">Uncharacterized protein</fullName>
    </submittedName>
</protein>
<dbReference type="EMBL" id="KV454491">
    <property type="protein sequence ID" value="ODV58552.1"/>
    <property type="molecule type" value="Genomic_DNA"/>
</dbReference>
<feature type="region of interest" description="Disordered" evidence="2">
    <location>
        <begin position="369"/>
        <end position="432"/>
    </location>
</feature>